<comment type="caution">
    <text evidence="1">The sequence shown here is derived from an EMBL/GenBank/DDBJ whole genome shotgun (WGS) entry which is preliminary data.</text>
</comment>
<dbReference type="PANTHER" id="PTHR46669">
    <property type="entry name" value="LEUCINE-RICH PPR MOTIF-CONTAINING PROTEIN, MITOCHONDRIAL"/>
    <property type="match status" value="1"/>
</dbReference>
<reference evidence="1" key="1">
    <citation type="submission" date="2020-10" db="EMBL/GenBank/DDBJ databases">
        <authorList>
            <person name="Kikuchi T."/>
        </authorList>
    </citation>
    <scope>NUCLEOTIDE SEQUENCE</scope>
    <source>
        <strain evidence="1">NKZ352</strain>
    </source>
</reference>
<keyword evidence="2" id="KW-1185">Reference proteome</keyword>
<dbReference type="GO" id="GO:0070129">
    <property type="term" value="P:regulation of mitochondrial translation"/>
    <property type="evidence" value="ECO:0007669"/>
    <property type="project" value="TreeGrafter"/>
</dbReference>
<name>A0A8S1GW59_9PELO</name>
<proteinExistence type="predicted"/>
<accession>A0A8S1GW59</accession>
<dbReference type="GO" id="GO:0003730">
    <property type="term" value="F:mRNA 3'-UTR binding"/>
    <property type="evidence" value="ECO:0007669"/>
    <property type="project" value="TreeGrafter"/>
</dbReference>
<gene>
    <name evidence="1" type="ORF">CAUJ_LOCUS2912</name>
</gene>
<evidence type="ECO:0000313" key="2">
    <source>
        <dbReference type="Proteomes" id="UP000835052"/>
    </source>
</evidence>
<dbReference type="AlphaFoldDB" id="A0A8S1GW59"/>
<dbReference type="InterPro" id="IPR011990">
    <property type="entry name" value="TPR-like_helical_dom_sf"/>
</dbReference>
<dbReference type="EMBL" id="CAJGYM010000005">
    <property type="protein sequence ID" value="CAD6186993.1"/>
    <property type="molecule type" value="Genomic_DNA"/>
</dbReference>
<dbReference type="Gene3D" id="1.25.40.10">
    <property type="entry name" value="Tetratricopeptide repeat domain"/>
    <property type="match status" value="1"/>
</dbReference>
<evidence type="ECO:0000313" key="1">
    <source>
        <dbReference type="EMBL" id="CAD6186993.1"/>
    </source>
</evidence>
<dbReference type="PANTHER" id="PTHR46669:SF3">
    <property type="entry name" value="LEUCINE-RICH PPR MOTIF-CONTAINING PROTEIN, MITOCHONDRIAL"/>
    <property type="match status" value="1"/>
</dbReference>
<dbReference type="OrthoDB" id="185373at2759"/>
<dbReference type="Proteomes" id="UP000835052">
    <property type="component" value="Unassembled WGS sequence"/>
</dbReference>
<protein>
    <recommendedName>
        <fullName evidence="3">Leucine-rich PPR motif-containing protein, mitochondrial</fullName>
    </recommendedName>
</protein>
<dbReference type="GO" id="GO:0005739">
    <property type="term" value="C:mitochondrion"/>
    <property type="evidence" value="ECO:0007669"/>
    <property type="project" value="TreeGrafter"/>
</dbReference>
<sequence length="1186" mass="133074">MLGRGLRLTGARRGFAAAAVVQNQQGAAAPIPASFSNSDRKPIRKYQNGPQMSVEQLKLQKKYGESFQKSNFENLHDAVEFIEYRGQIHTYVMEKIGRLLGEASKSSLSDRQLAVLLSAYGSACDTCSRSKRDEALTSALKTLQQQEIQLGIASRNAVLAARLANNSKSLNVVNELRDMEKAGLEPNEESFGLFADVYAREGNVKAIADLITHMRESGLTVGEDHIVPMVFALAKLGNDSQTNAVIEKFSSKMNVVRLRCAAAQAAIARESANPGHGAFEAIESLRAIPTTAKVLTLENNKHVLMVLMDLVEAGETNALQLLSAYLMLSEDGEHLSERHFNPAVVARSRCILAEGKSMEALALYATIHPNFKNEYFERDLREKLTKDIATLDPRNFDYFTKILKLAEKNGTLEDTDAFLLESGLESESFEKIFVYVKSSQALRKVIMQKPHLKEAVARKLSHKMISVPSSSAQAVYLSDIVNVLFAPTSEKYERNTNFYRILFKLGSNDVVLPLETIPLINDGYVRREYITALLSQLLYTHKSDLLAIDKISKLCSSPVVDGAHAVRLHDALLKFLLFKKTSEPTASDISDGKRVQIVAKILSLDFTVNAKMDFGAQNLTRFLAKDAITEQMASRLVKALENENRVGYTQAEILEARKVLADQPAKAALINRLKKNQTMTRWKEADFEELLTELKHLKSLENVKLDAVEKLQEVIVKRVVEEKSDDIDAIVTVLEATADWRTEMSDKKSNSDEAATKKRNYSPFLKSLVQNLESLALVKALSNEDPVRADRIWMMKTQPLSPDAYLLYASRLFLSEEVSRADEVCAELRTTAQPIHISNLDKLGRRLKKVNLERLEELSTYLGKKFPLAPKQTRRIAAQVKLEQLSELIKKDDLDAAFKFVLQETRVAGRAFGQLPLMTEAIRRGDKKLLAEIHTLVRSVHDQVVANFDLAYAFISAGHVPEARSLIERNNLDIDEKVFHYFITLALASKNAEVLHGLFTVFNGRASTMQLNSLLESLTRLYYNSGDMEPLNGLIQDIESSSFPLKGSLRKFFDGLKVKSSELEQEFEEIKKSQDLPHSAVLKMSSLAMANSQEKLARSLLETSISDVPKEYRHARFVELNEEQVCSAIRRVLKARGVELACQFYDFLRLQRFCAQRDVFLEILVGDVVLKLVCLRKTDMDHGWKA</sequence>
<evidence type="ECO:0008006" key="3">
    <source>
        <dbReference type="Google" id="ProtNLM"/>
    </source>
</evidence>
<dbReference type="InterPro" id="IPR033490">
    <property type="entry name" value="LRP130"/>
</dbReference>
<organism evidence="1 2">
    <name type="scientific">Caenorhabditis auriculariae</name>
    <dbReference type="NCBI Taxonomy" id="2777116"/>
    <lineage>
        <taxon>Eukaryota</taxon>
        <taxon>Metazoa</taxon>
        <taxon>Ecdysozoa</taxon>
        <taxon>Nematoda</taxon>
        <taxon>Chromadorea</taxon>
        <taxon>Rhabditida</taxon>
        <taxon>Rhabditina</taxon>
        <taxon>Rhabditomorpha</taxon>
        <taxon>Rhabditoidea</taxon>
        <taxon>Rhabditidae</taxon>
        <taxon>Peloderinae</taxon>
        <taxon>Caenorhabditis</taxon>
    </lineage>
</organism>
<dbReference type="GO" id="GO:0005634">
    <property type="term" value="C:nucleus"/>
    <property type="evidence" value="ECO:0007669"/>
    <property type="project" value="TreeGrafter"/>
</dbReference>